<evidence type="ECO:0000259" key="2">
    <source>
        <dbReference type="Pfam" id="PF10264"/>
    </source>
</evidence>
<feature type="region of interest" description="Disordered" evidence="1">
    <location>
        <begin position="652"/>
        <end position="681"/>
    </location>
</feature>
<feature type="domain" description="Winged helix Storkhead-box1" evidence="2">
    <location>
        <begin position="118"/>
        <end position="196"/>
    </location>
</feature>
<feature type="region of interest" description="Disordered" evidence="1">
    <location>
        <begin position="965"/>
        <end position="1041"/>
    </location>
</feature>
<feature type="region of interest" description="Disordered" evidence="1">
    <location>
        <begin position="294"/>
        <end position="376"/>
    </location>
</feature>
<dbReference type="OrthoDB" id="10020110at2759"/>
<evidence type="ECO:0000313" key="4">
    <source>
        <dbReference type="Proteomes" id="UP000265100"/>
    </source>
</evidence>
<dbReference type="Bgee" id="ENSACLG00000011234">
    <property type="expression patterns" value="Expressed in spleen"/>
</dbReference>
<dbReference type="AlphaFoldDB" id="A0A3P8PHD3"/>
<feature type="compositionally biased region" description="Basic and acidic residues" evidence="1">
    <location>
        <begin position="479"/>
        <end position="493"/>
    </location>
</feature>
<reference evidence="3" key="3">
    <citation type="submission" date="2025-09" db="UniProtKB">
        <authorList>
            <consortium name="Ensembl"/>
        </authorList>
    </citation>
    <scope>IDENTIFICATION</scope>
</reference>
<feature type="compositionally biased region" description="Basic and acidic residues" evidence="1">
    <location>
        <begin position="987"/>
        <end position="999"/>
    </location>
</feature>
<feature type="compositionally biased region" description="Basic residues" evidence="1">
    <location>
        <begin position="905"/>
        <end position="915"/>
    </location>
</feature>
<feature type="compositionally biased region" description="Polar residues" evidence="1">
    <location>
        <begin position="735"/>
        <end position="760"/>
    </location>
</feature>
<feature type="compositionally biased region" description="Basic and acidic residues" evidence="1">
    <location>
        <begin position="550"/>
        <end position="581"/>
    </location>
</feature>
<keyword evidence="4" id="KW-1185">Reference proteome</keyword>
<accession>A0A3P8PHD3</accession>
<dbReference type="GO" id="GO:0006357">
    <property type="term" value="P:regulation of transcription by RNA polymerase II"/>
    <property type="evidence" value="ECO:0007669"/>
    <property type="project" value="InterPro"/>
</dbReference>
<name>A0A3P8PHD3_ASTCA</name>
<reference evidence="3" key="2">
    <citation type="submission" date="2025-08" db="UniProtKB">
        <authorList>
            <consortium name="Ensembl"/>
        </authorList>
    </citation>
    <scope>IDENTIFICATION</scope>
</reference>
<sequence>MSHQQRLVQLSAASLAVVFGTDEESVRAGGGKLGGTGANGQEIFDDFKAQNSRSFWNKRLVKAIAEVYFQGWMENFVLFIQGNASNLEVLREAWMRRALRSPKGFIIKAVGDLSPVQMSPVPQSQFIPLAEVLCSVISDMNSSQITVSQDSLVNYMSKAHPGITIPTQDILYNALGNLIKERKIYHTGEGYFIVTPQTYFITNNMVREKNWWTSSSADDAPLPPPVTYLLSNDICVESTQTPPVAHCKSCSCFSPLQISTNVTTAPATVPPSTVPDQHSVSVSISECTGKSLKWPRPLDHKPTVQHQSTSTAADCQASEISKTTATTNATSRKEKDKPGRRFGLSLFRRNGGKKEKPKKEYASFSGQFPPEEWPVRDEDDLNNLPRDLEHAIIKRINPELTVDNLTRHTVLMKKLEERRERGIEKVLDKGVDKDDKGVDKGMSTEVLASSKLRHHHSSKAGAGKRSAQKASRSKRRSHSSKEKHREKEKDKVKNKASICADNYPEGEDLIPTRLRVEIAVDEPVQVEECGTAEGKSLYKKRIENPFQAHPLKEAENRIPAAREHRRREVKEHKTSGSGRKDRTSHRSKSWDPHRARLMAADGENEGKFTTSEEQYNCNPERDFSADLLFQSDTKPSRELPLNYSSVYPQSSTLRIDDKVRQREDRESKHFQDAPEYDSMPDRSQNIVGSLPNIQQYSSANASLSTHPYELAIINNAYDPNLPWPKPSLQRKHSLRLSNPQKDSTQRPNELSETTETQNLQEIRPVTVNNREQRAMSLGERLELTSNSTALVTDTDGFTEDDCRLYQRAADQEDDDACSSLCLNDDEVTEDASKYTAGGADYQGHQLVYQNRDSNLKYQGPHSRHFKSNFHQPEITLMQGSADQISLAVQREDTLSPSRPEDTSWRLHRQHQKIRSPRTESKSSPKWDAAIQGERQHKDDLDLDCSEACEVGDSSIFDYCQTSEIESDTETVRKSADEGDGESAHWAAEVEKKEEEEKHVPQAHRAALSMPDGARGPDVREAVETGENQSITGDSGIDSPRTRVSLASSNTVILEGLKRRGFLQNLEKLHSKSSAIRAQSSLLQLTPVMNV</sequence>
<dbReference type="GeneID" id="113034838"/>
<dbReference type="GO" id="GO:0005737">
    <property type="term" value="C:cytoplasm"/>
    <property type="evidence" value="ECO:0007669"/>
    <property type="project" value="TreeGrafter"/>
</dbReference>
<evidence type="ECO:0000256" key="1">
    <source>
        <dbReference type="SAM" id="MobiDB-lite"/>
    </source>
</evidence>
<dbReference type="GeneTree" id="ENSGT00520000055589"/>
<feature type="region of interest" description="Disordered" evidence="1">
    <location>
        <begin position="890"/>
        <end position="927"/>
    </location>
</feature>
<dbReference type="OMA" id="PHTYFIT"/>
<feature type="compositionally biased region" description="Basic and acidic residues" evidence="1">
    <location>
        <begin position="654"/>
        <end position="672"/>
    </location>
</feature>
<dbReference type="GO" id="GO:0005634">
    <property type="term" value="C:nucleus"/>
    <property type="evidence" value="ECO:0007669"/>
    <property type="project" value="TreeGrafter"/>
</dbReference>
<evidence type="ECO:0000313" key="3">
    <source>
        <dbReference type="Ensembl" id="ENSACLP00000016450.1"/>
    </source>
</evidence>
<dbReference type="PANTHER" id="PTHR22437">
    <property type="entry name" value="WINGED HELIX DOMAIN-CONTAINING PROTEIN"/>
    <property type="match status" value="1"/>
</dbReference>
<protein>
    <recommendedName>
        <fullName evidence="2">Winged helix Storkhead-box1 domain-containing protein</fullName>
    </recommendedName>
</protein>
<dbReference type="InterPro" id="IPR040126">
    <property type="entry name" value="STOX1/2"/>
</dbReference>
<dbReference type="GO" id="GO:0000977">
    <property type="term" value="F:RNA polymerase II transcription regulatory region sequence-specific DNA binding"/>
    <property type="evidence" value="ECO:0007669"/>
    <property type="project" value="TreeGrafter"/>
</dbReference>
<dbReference type="Proteomes" id="UP000265100">
    <property type="component" value="Chromosome 13"/>
</dbReference>
<feature type="compositionally biased region" description="Basic and acidic residues" evidence="1">
    <location>
        <begin position="352"/>
        <end position="361"/>
    </location>
</feature>
<dbReference type="RefSeq" id="XP_026045708.1">
    <property type="nucleotide sequence ID" value="XM_026189923.1"/>
</dbReference>
<dbReference type="Pfam" id="PF10264">
    <property type="entry name" value="WHD_Storkhead"/>
    <property type="match status" value="1"/>
</dbReference>
<dbReference type="InterPro" id="IPR019391">
    <property type="entry name" value="Storkhead-box_WHD"/>
</dbReference>
<feature type="region of interest" description="Disordered" evidence="1">
    <location>
        <begin position="447"/>
        <end position="504"/>
    </location>
</feature>
<organism evidence="3 4">
    <name type="scientific">Astatotilapia calliptera</name>
    <name type="common">Eastern happy</name>
    <name type="synonym">Chromis callipterus</name>
    <dbReference type="NCBI Taxonomy" id="8154"/>
    <lineage>
        <taxon>Eukaryota</taxon>
        <taxon>Metazoa</taxon>
        <taxon>Chordata</taxon>
        <taxon>Craniata</taxon>
        <taxon>Vertebrata</taxon>
        <taxon>Euteleostomi</taxon>
        <taxon>Actinopterygii</taxon>
        <taxon>Neopterygii</taxon>
        <taxon>Teleostei</taxon>
        <taxon>Neoteleostei</taxon>
        <taxon>Acanthomorphata</taxon>
        <taxon>Ovalentaria</taxon>
        <taxon>Cichlomorphae</taxon>
        <taxon>Cichliformes</taxon>
        <taxon>Cichlidae</taxon>
        <taxon>African cichlids</taxon>
        <taxon>Pseudocrenilabrinae</taxon>
        <taxon>Haplochromini</taxon>
        <taxon>Astatotilapia</taxon>
    </lineage>
</organism>
<dbReference type="STRING" id="8154.ENSACLP00000016450"/>
<dbReference type="Ensembl" id="ENSACLT00000016838.2">
    <property type="protein sequence ID" value="ENSACLP00000016450.1"/>
    <property type="gene ID" value="ENSACLG00000011234.2"/>
</dbReference>
<proteinExistence type="predicted"/>
<feature type="region of interest" description="Disordered" evidence="1">
    <location>
        <begin position="548"/>
        <end position="613"/>
    </location>
</feature>
<feature type="compositionally biased region" description="Polar residues" evidence="1">
    <location>
        <begin position="304"/>
        <end position="330"/>
    </location>
</feature>
<dbReference type="PANTHER" id="PTHR22437:SF1">
    <property type="entry name" value="STORKHEAD-BOX PROTEIN 1"/>
    <property type="match status" value="1"/>
</dbReference>
<gene>
    <name evidence="3" type="primary">STOX1</name>
</gene>
<feature type="region of interest" description="Disordered" evidence="1">
    <location>
        <begin position="723"/>
        <end position="760"/>
    </location>
</feature>
<feature type="compositionally biased region" description="Basic and acidic residues" evidence="1">
    <location>
        <begin position="890"/>
        <end position="904"/>
    </location>
</feature>
<reference evidence="3" key="1">
    <citation type="submission" date="2018-05" db="EMBL/GenBank/DDBJ databases">
        <authorList>
            <person name="Datahose"/>
        </authorList>
    </citation>
    <scope>NUCLEOTIDE SEQUENCE</scope>
</reference>